<keyword evidence="3 7" id="KW-0812">Transmembrane</keyword>
<dbReference type="FunFam" id="1.20.1080.10:FF:000011">
    <property type="entry name" value="Formate family transporter"/>
    <property type="match status" value="1"/>
</dbReference>
<sequence length="333" mass="35748">MAQDERPKVQDDDTIDTVKAQAVPQPHHRTPTIAFLPPPSLFDSVATTGHEKAETAWWKTFLLGVLAGVYIAFGGALSYAIGGQVPQTEAQNPGLQKLLFGAFGLSFGLALIVVCGGDLYTANTSFLSAAVFEGKANVFQLVKNWVCSFLGNLAGALFIVFLLFETKIFVHEAEDGMNFAKDTAILKTSSDFGATVVKGILANWLVNLAYWQATGAQDVISKIVGAYFPVLAFEALAFEHVVADMFFVPFGIKLGAPVSVGRYIVHNMIPVAIGNTIAGVFFVALPYALLYGNMTSNISSHFSGLLHGDSKVLPKSQKAVDAGHHEQAQEYTL</sequence>
<evidence type="ECO:0000256" key="6">
    <source>
        <dbReference type="ARBA" id="ARBA00049660"/>
    </source>
</evidence>
<keyword evidence="9" id="KW-1185">Reference proteome</keyword>
<evidence type="ECO:0000256" key="1">
    <source>
        <dbReference type="ARBA" id="ARBA00004141"/>
    </source>
</evidence>
<keyword evidence="2" id="KW-0813">Transport</keyword>
<accession>A0AAV1ICA3</accession>
<dbReference type="InterPro" id="IPR023271">
    <property type="entry name" value="Aquaporin-like"/>
</dbReference>
<gene>
    <name evidence="8" type="ORF">CVIRNUC_007100</name>
</gene>
<feature type="transmembrane region" description="Helical" evidence="7">
    <location>
        <begin position="56"/>
        <end position="77"/>
    </location>
</feature>
<keyword evidence="4 7" id="KW-1133">Transmembrane helix</keyword>
<proteinExistence type="inferred from homology"/>
<feature type="transmembrane region" description="Helical" evidence="7">
    <location>
        <begin position="226"/>
        <end position="248"/>
    </location>
</feature>
<dbReference type="Pfam" id="PF01226">
    <property type="entry name" value="Form_Nir_trans"/>
    <property type="match status" value="1"/>
</dbReference>
<feature type="transmembrane region" description="Helical" evidence="7">
    <location>
        <begin position="142"/>
        <end position="164"/>
    </location>
</feature>
<evidence type="ECO:0000256" key="5">
    <source>
        <dbReference type="ARBA" id="ARBA00023136"/>
    </source>
</evidence>
<evidence type="ECO:0000256" key="3">
    <source>
        <dbReference type="ARBA" id="ARBA00022692"/>
    </source>
</evidence>
<comment type="subcellular location">
    <subcellularLocation>
        <location evidence="1">Membrane</location>
        <topology evidence="1">Multi-pass membrane protein</topology>
    </subcellularLocation>
</comment>
<reference evidence="8 9" key="1">
    <citation type="submission" date="2023-10" db="EMBL/GenBank/DDBJ databases">
        <authorList>
            <person name="Maclean D."/>
            <person name="Macfadyen A."/>
        </authorList>
    </citation>
    <scope>NUCLEOTIDE SEQUENCE [LARGE SCALE GENOMIC DNA]</scope>
</reference>
<dbReference type="Proteomes" id="UP001314263">
    <property type="component" value="Unassembled WGS sequence"/>
</dbReference>
<name>A0AAV1ICA3_9CHLO</name>
<evidence type="ECO:0000313" key="8">
    <source>
        <dbReference type="EMBL" id="CAK0783900.1"/>
    </source>
</evidence>
<dbReference type="EMBL" id="CAUYUE010000009">
    <property type="protein sequence ID" value="CAK0783900.1"/>
    <property type="molecule type" value="Genomic_DNA"/>
</dbReference>
<comment type="similarity">
    <text evidence="6">Belongs to the FNT transporter (TC 1.A.16) family.</text>
</comment>
<keyword evidence="5 7" id="KW-0472">Membrane</keyword>
<dbReference type="GO" id="GO:0005886">
    <property type="term" value="C:plasma membrane"/>
    <property type="evidence" value="ECO:0007669"/>
    <property type="project" value="TreeGrafter"/>
</dbReference>
<comment type="caution">
    <text evidence="8">The sequence shown here is derived from an EMBL/GenBank/DDBJ whole genome shotgun (WGS) entry which is preliminary data.</text>
</comment>
<feature type="transmembrane region" description="Helical" evidence="7">
    <location>
        <begin position="98"/>
        <end position="122"/>
    </location>
</feature>
<dbReference type="PANTHER" id="PTHR30520">
    <property type="entry name" value="FORMATE TRANSPORTER-RELATED"/>
    <property type="match status" value="1"/>
</dbReference>
<dbReference type="AlphaFoldDB" id="A0AAV1ICA3"/>
<evidence type="ECO:0000256" key="7">
    <source>
        <dbReference type="SAM" id="Phobius"/>
    </source>
</evidence>
<evidence type="ECO:0000313" key="9">
    <source>
        <dbReference type="Proteomes" id="UP001314263"/>
    </source>
</evidence>
<dbReference type="InterPro" id="IPR000292">
    <property type="entry name" value="For/NO2_transpt"/>
</dbReference>
<protein>
    <recommendedName>
        <fullName evidence="10">Formate/nitrite transporter</fullName>
    </recommendedName>
</protein>
<feature type="transmembrane region" description="Helical" evidence="7">
    <location>
        <begin position="268"/>
        <end position="290"/>
    </location>
</feature>
<evidence type="ECO:0000256" key="2">
    <source>
        <dbReference type="ARBA" id="ARBA00022448"/>
    </source>
</evidence>
<evidence type="ECO:0008006" key="10">
    <source>
        <dbReference type="Google" id="ProtNLM"/>
    </source>
</evidence>
<dbReference type="PANTHER" id="PTHR30520:SF6">
    <property type="entry name" value="FORMATE_NITRATE FAMILY TRANSPORTER (EUROFUNG)"/>
    <property type="match status" value="1"/>
</dbReference>
<dbReference type="Gene3D" id="1.20.1080.10">
    <property type="entry name" value="Glycerol uptake facilitator protein"/>
    <property type="match status" value="1"/>
</dbReference>
<organism evidence="8 9">
    <name type="scientific">Coccomyxa viridis</name>
    <dbReference type="NCBI Taxonomy" id="1274662"/>
    <lineage>
        <taxon>Eukaryota</taxon>
        <taxon>Viridiplantae</taxon>
        <taxon>Chlorophyta</taxon>
        <taxon>core chlorophytes</taxon>
        <taxon>Trebouxiophyceae</taxon>
        <taxon>Trebouxiophyceae incertae sedis</taxon>
        <taxon>Coccomyxaceae</taxon>
        <taxon>Coccomyxa</taxon>
    </lineage>
</organism>
<dbReference type="GO" id="GO:0015499">
    <property type="term" value="F:formate transmembrane transporter activity"/>
    <property type="evidence" value="ECO:0007669"/>
    <property type="project" value="TreeGrafter"/>
</dbReference>
<evidence type="ECO:0000256" key="4">
    <source>
        <dbReference type="ARBA" id="ARBA00022989"/>
    </source>
</evidence>